<evidence type="ECO:0000256" key="2">
    <source>
        <dbReference type="SAM" id="Phobius"/>
    </source>
</evidence>
<dbReference type="NCBIfam" id="TIGR02353">
    <property type="entry name" value="NRPS_term_dom"/>
    <property type="match status" value="1"/>
</dbReference>
<dbReference type="InterPro" id="IPR050179">
    <property type="entry name" value="Trans_hexapeptide_repeat"/>
</dbReference>
<dbReference type="Gene3D" id="1.10.1200.10">
    <property type="entry name" value="ACP-like"/>
    <property type="match status" value="1"/>
</dbReference>
<feature type="region of interest" description="Disordered" evidence="1">
    <location>
        <begin position="816"/>
        <end position="835"/>
    </location>
</feature>
<evidence type="ECO:0000313" key="5">
    <source>
        <dbReference type="Proteomes" id="UP000010411"/>
    </source>
</evidence>
<keyword evidence="2" id="KW-0812">Transmembrane</keyword>
<comment type="caution">
    <text evidence="4">The sequence shown here is derived from an EMBL/GenBank/DDBJ whole genome shotgun (WGS) entry which is preliminary data.</text>
</comment>
<feature type="transmembrane region" description="Helical" evidence="2">
    <location>
        <begin position="401"/>
        <end position="429"/>
    </location>
</feature>
<feature type="transmembrane region" description="Helical" evidence="2">
    <location>
        <begin position="625"/>
        <end position="648"/>
    </location>
</feature>
<dbReference type="EMBL" id="AEJC01000173">
    <property type="protein sequence ID" value="EKX67122.1"/>
    <property type="molecule type" value="Genomic_DNA"/>
</dbReference>
<feature type="region of interest" description="Disordered" evidence="1">
    <location>
        <begin position="1"/>
        <end position="23"/>
    </location>
</feature>
<feature type="domain" description="Carrier" evidence="3">
    <location>
        <begin position="25"/>
        <end position="102"/>
    </location>
</feature>
<dbReference type="PROSITE" id="PS50075">
    <property type="entry name" value="CARRIER"/>
    <property type="match status" value="1"/>
</dbReference>
<name>L1L2I3_9ACTN</name>
<dbReference type="SUPFAM" id="SSF51161">
    <property type="entry name" value="Trimeric LpxA-like enzymes"/>
    <property type="match status" value="2"/>
</dbReference>
<dbReference type="InterPro" id="IPR001451">
    <property type="entry name" value="Hexapep"/>
</dbReference>
<evidence type="ECO:0000256" key="1">
    <source>
        <dbReference type="SAM" id="MobiDB-lite"/>
    </source>
</evidence>
<dbReference type="PATRIC" id="fig|698759.3.peg.2359"/>
<dbReference type="PANTHER" id="PTHR43300">
    <property type="entry name" value="ACETYLTRANSFERASE"/>
    <property type="match status" value="1"/>
</dbReference>
<dbReference type="Pfam" id="PF00550">
    <property type="entry name" value="PP-binding"/>
    <property type="match status" value="1"/>
</dbReference>
<dbReference type="InterPro" id="IPR011004">
    <property type="entry name" value="Trimer_LpxA-like_sf"/>
</dbReference>
<dbReference type="InterPro" id="IPR009081">
    <property type="entry name" value="PP-bd_ACP"/>
</dbReference>
<keyword evidence="2" id="KW-0472">Membrane</keyword>
<reference evidence="4 5" key="1">
    <citation type="submission" date="2012-11" db="EMBL/GenBank/DDBJ databases">
        <authorList>
            <person name="Huguet-Tapia J.C."/>
            <person name="Durkin A.S."/>
            <person name="Pettis G.S."/>
            <person name="Badger J.H."/>
        </authorList>
    </citation>
    <scope>NUCLEOTIDE SEQUENCE [LARGE SCALE GENOMIC DNA]</scope>
    <source>
        <strain evidence="4 5">91-03</strain>
    </source>
</reference>
<keyword evidence="5" id="KW-1185">Reference proteome</keyword>
<proteinExistence type="predicted"/>
<feature type="transmembrane region" description="Helical" evidence="2">
    <location>
        <begin position="357"/>
        <end position="381"/>
    </location>
</feature>
<dbReference type="SUPFAM" id="SSF47336">
    <property type="entry name" value="ACP-like"/>
    <property type="match status" value="1"/>
</dbReference>
<evidence type="ECO:0000313" key="4">
    <source>
        <dbReference type="EMBL" id="EKX67122.1"/>
    </source>
</evidence>
<feature type="transmembrane region" description="Helical" evidence="2">
    <location>
        <begin position="166"/>
        <end position="187"/>
    </location>
</feature>
<dbReference type="InterPro" id="IPR012728">
    <property type="entry name" value="Pls/PosA_C"/>
</dbReference>
<protein>
    <submittedName>
        <fullName evidence="4">Non-ribosomal peptide synthetase C-terminal domain protein</fullName>
    </submittedName>
</protein>
<evidence type="ECO:0000259" key="3">
    <source>
        <dbReference type="PROSITE" id="PS50075"/>
    </source>
</evidence>
<organism evidence="4 5">
    <name type="scientific">Streptomyces ipomoeae 91-03</name>
    <dbReference type="NCBI Taxonomy" id="698759"/>
    <lineage>
        <taxon>Bacteria</taxon>
        <taxon>Bacillati</taxon>
        <taxon>Actinomycetota</taxon>
        <taxon>Actinomycetes</taxon>
        <taxon>Kitasatosporales</taxon>
        <taxon>Streptomycetaceae</taxon>
        <taxon>Streptomyces</taxon>
    </lineage>
</organism>
<dbReference type="Proteomes" id="UP000010411">
    <property type="component" value="Unassembled WGS sequence"/>
</dbReference>
<sequence length="835" mass="90598">MTLPAPRHMAEKPGEVQGAEPDAAESYTATERLLAEVLGDVAHIEHVPVDSHFFDDLGANSLTMAHFCARVRKHPDLPSVSIRDVYGHPTLRGLAAALAEAPAPPAAPPVPAEPPAPGSTPRYMLCGALQLLLFAGYCLLVASVSARGYEWIADGSGVVEVYLRSVVFGGLGLVALCALPVVAKWLLVGRWKPVDFPVWGPAYLRFWAVKALLRTSPMVLFVGNPLYVLYLRALGARIGPGVTILSRHVPVCTDLLTIGAGTVIRKDSYFLCYRARAGRIRTGPVTLGREVFVGEHTVLDIGTAMGDGSQLGHASALRTGDTVPSAQSWHGSPARRTDVDHVRVGPARCGGLRRAGYGLATLVQAFLLYVPLSIGGAYLLLTAAPELEVLLDPASRHITSARFYVEALVLSLALFLGTIVVGAVAVLGVPRLLRPLVRPDRTYPLYGFHYSVHRAIARLTNIKFFTWLCGDSSYIVPYLRPLGYDLGRVEQTGSNFGTSVRHETPFLARVGSGTMVADGLSIMNAEYSGTSFRVSRTAIGGRNFLGNFIAYPVGGRTGENCLLATKVLVPLDGEIREGVGLLGSPPFEIPRSVERDTRFDHLREGEELRRRLSAKNRYNLRSMGLFLFLRWLHTFGLTVLGFAAYDLYGHHDGVGLLALAAVPPASLVFSVAYFVLVERCLTRFRPLQPQLCSIYDPVFWRQERLWKLSDTYLNILNGTPYKNVVWRLMGVRIGRRVLDDGVYITERTLTAIGDDCTLGAGSKIQAHSQEDGTFKSDHITIGAGCTLGVGALVHYGVAMGDGAELAPDSFLMKGEEMPPHARWGGNPATETTGER</sequence>
<feature type="transmembrane region" description="Helical" evidence="2">
    <location>
        <begin position="123"/>
        <end position="146"/>
    </location>
</feature>
<dbReference type="Gene3D" id="2.160.10.10">
    <property type="entry name" value="Hexapeptide repeat proteins"/>
    <property type="match status" value="2"/>
</dbReference>
<feature type="transmembrane region" description="Helical" evidence="2">
    <location>
        <begin position="654"/>
        <end position="676"/>
    </location>
</feature>
<accession>L1L2I3</accession>
<dbReference type="Pfam" id="PF14602">
    <property type="entry name" value="Hexapep_2"/>
    <property type="match status" value="1"/>
</dbReference>
<keyword evidence="2" id="KW-1133">Transmembrane helix</keyword>
<gene>
    <name evidence="4" type="ORF">STRIP9103_07881</name>
</gene>
<dbReference type="AlphaFoldDB" id="L1L2I3"/>
<dbReference type="InterPro" id="IPR036736">
    <property type="entry name" value="ACP-like_sf"/>
</dbReference>